<comment type="function">
    <text evidence="5">An accessory protein needed during the final step in the assembly of 30S ribosomal subunit, possibly for assembly of the head region. Essential for efficient processing of 16S rRNA. May be needed both before and after RbfA during the maturation of 16S rRNA. It has affinity for free ribosomal 30S subunits but not for 70S ribosomes.</text>
</comment>
<dbReference type="InterPro" id="IPR011961">
    <property type="entry name" value="RimM"/>
</dbReference>
<sequence length="183" mass="19597">MSRSTDALLVARIGKPHGLRGEVTVQTHTDDPERRFVEGTTFETQAAVGTGVPRQLTLATARKHREIWLLGFAEIPDRTGAESLRGTRLFLDVSATAHDDTDEDDGWYEHDLVGLAVQDPSGATLGEVTGLVVGAAQDLLEVRLTGGREALVPFVEAIVTEVDTEAGHVVVDAPAGLFDLDES</sequence>
<dbReference type="Gene3D" id="2.40.30.60">
    <property type="entry name" value="RimM"/>
    <property type="match status" value="1"/>
</dbReference>
<reference evidence="8 9" key="1">
    <citation type="submission" date="2013-08" db="EMBL/GenBank/DDBJ databases">
        <title>The genome sequence of Knoellia sinensis.</title>
        <authorList>
            <person name="Zhu W."/>
            <person name="Wang G."/>
        </authorList>
    </citation>
    <scope>NUCLEOTIDE SEQUENCE [LARGE SCALE GENOMIC DNA]</scope>
    <source>
        <strain evidence="8 9">KCTC 19936</strain>
    </source>
</reference>
<comment type="caution">
    <text evidence="8">The sequence shown here is derived from an EMBL/GenBank/DDBJ whole genome shotgun (WGS) entry which is preliminary data.</text>
</comment>
<dbReference type="AlphaFoldDB" id="A0A0A0J8B8"/>
<dbReference type="InterPro" id="IPR036976">
    <property type="entry name" value="RimM_N_sf"/>
</dbReference>
<accession>A0A0A0J8B8</accession>
<organism evidence="8 9">
    <name type="scientific">Knoellia sinensis KCTC 19936</name>
    <dbReference type="NCBI Taxonomy" id="1385520"/>
    <lineage>
        <taxon>Bacteria</taxon>
        <taxon>Bacillati</taxon>
        <taxon>Actinomycetota</taxon>
        <taxon>Actinomycetes</taxon>
        <taxon>Micrococcales</taxon>
        <taxon>Intrasporangiaceae</taxon>
        <taxon>Knoellia</taxon>
    </lineage>
</organism>
<comment type="subcellular location">
    <subcellularLocation>
        <location evidence="5">Cytoplasm</location>
    </subcellularLocation>
</comment>
<dbReference type="eggNOG" id="COG0806">
    <property type="taxonomic scope" value="Bacteria"/>
</dbReference>
<dbReference type="Pfam" id="PF01782">
    <property type="entry name" value="RimM"/>
    <property type="match status" value="1"/>
</dbReference>
<dbReference type="NCBIfam" id="TIGR02273">
    <property type="entry name" value="16S_RimM"/>
    <property type="match status" value="1"/>
</dbReference>
<dbReference type="Proteomes" id="UP000030002">
    <property type="component" value="Unassembled WGS sequence"/>
</dbReference>
<feature type="domain" description="Ribosome maturation factor RimM PRC barrel" evidence="7">
    <location>
        <begin position="110"/>
        <end position="177"/>
    </location>
</feature>
<dbReference type="HAMAP" id="MF_00014">
    <property type="entry name" value="Ribosome_mat_RimM"/>
    <property type="match status" value="1"/>
</dbReference>
<dbReference type="SUPFAM" id="SSF50447">
    <property type="entry name" value="Translation proteins"/>
    <property type="match status" value="1"/>
</dbReference>
<dbReference type="InterPro" id="IPR009000">
    <property type="entry name" value="Transl_B-barrel_sf"/>
</dbReference>
<evidence type="ECO:0000256" key="2">
    <source>
        <dbReference type="ARBA" id="ARBA00022517"/>
    </source>
</evidence>
<keyword evidence="2 5" id="KW-0690">Ribosome biogenesis</keyword>
<dbReference type="InterPro" id="IPR056792">
    <property type="entry name" value="PRC_RimM"/>
</dbReference>
<dbReference type="OrthoDB" id="5381335at2"/>
<dbReference type="GO" id="GO:0042274">
    <property type="term" value="P:ribosomal small subunit biogenesis"/>
    <property type="evidence" value="ECO:0007669"/>
    <property type="project" value="UniProtKB-UniRule"/>
</dbReference>
<dbReference type="SUPFAM" id="SSF50346">
    <property type="entry name" value="PRC-barrel domain"/>
    <property type="match status" value="1"/>
</dbReference>
<evidence type="ECO:0000256" key="3">
    <source>
        <dbReference type="ARBA" id="ARBA00022552"/>
    </source>
</evidence>
<evidence type="ECO:0000256" key="4">
    <source>
        <dbReference type="ARBA" id="ARBA00023186"/>
    </source>
</evidence>
<evidence type="ECO:0000259" key="7">
    <source>
        <dbReference type="Pfam" id="PF24986"/>
    </source>
</evidence>
<evidence type="ECO:0000259" key="6">
    <source>
        <dbReference type="Pfam" id="PF01782"/>
    </source>
</evidence>
<dbReference type="PANTHER" id="PTHR33692">
    <property type="entry name" value="RIBOSOME MATURATION FACTOR RIMM"/>
    <property type="match status" value="1"/>
</dbReference>
<evidence type="ECO:0000313" key="8">
    <source>
        <dbReference type="EMBL" id="KGN31876.1"/>
    </source>
</evidence>
<dbReference type="Gene3D" id="2.30.30.240">
    <property type="entry name" value="PRC-barrel domain"/>
    <property type="match status" value="1"/>
</dbReference>
<evidence type="ECO:0000313" key="9">
    <source>
        <dbReference type="Proteomes" id="UP000030002"/>
    </source>
</evidence>
<comment type="subunit">
    <text evidence="5">Binds ribosomal protein uS19.</text>
</comment>
<dbReference type="PANTHER" id="PTHR33692:SF1">
    <property type="entry name" value="RIBOSOME MATURATION FACTOR RIMM"/>
    <property type="match status" value="1"/>
</dbReference>
<name>A0A0A0J8B8_9MICO</name>
<dbReference type="Pfam" id="PF24986">
    <property type="entry name" value="PRC_RimM"/>
    <property type="match status" value="1"/>
</dbReference>
<dbReference type="InterPro" id="IPR011033">
    <property type="entry name" value="PRC_barrel-like_sf"/>
</dbReference>
<dbReference type="GO" id="GO:0005737">
    <property type="term" value="C:cytoplasm"/>
    <property type="evidence" value="ECO:0007669"/>
    <property type="project" value="UniProtKB-SubCell"/>
</dbReference>
<dbReference type="GO" id="GO:0043022">
    <property type="term" value="F:ribosome binding"/>
    <property type="evidence" value="ECO:0007669"/>
    <property type="project" value="InterPro"/>
</dbReference>
<keyword evidence="9" id="KW-1185">Reference proteome</keyword>
<gene>
    <name evidence="5" type="primary">rimM</name>
    <name evidence="8" type="ORF">N802_19115</name>
</gene>
<dbReference type="GO" id="GO:0005840">
    <property type="term" value="C:ribosome"/>
    <property type="evidence" value="ECO:0007669"/>
    <property type="project" value="InterPro"/>
</dbReference>
<dbReference type="EMBL" id="AVPJ01000009">
    <property type="protein sequence ID" value="KGN31876.1"/>
    <property type="molecule type" value="Genomic_DNA"/>
</dbReference>
<keyword evidence="4 5" id="KW-0143">Chaperone</keyword>
<dbReference type="InterPro" id="IPR002676">
    <property type="entry name" value="RimM_N"/>
</dbReference>
<proteinExistence type="inferred from homology"/>
<protein>
    <recommendedName>
        <fullName evidence="5">Ribosome maturation factor RimM</fullName>
    </recommendedName>
</protein>
<comment type="similarity">
    <text evidence="5">Belongs to the RimM family.</text>
</comment>
<dbReference type="GO" id="GO:0006364">
    <property type="term" value="P:rRNA processing"/>
    <property type="evidence" value="ECO:0007669"/>
    <property type="project" value="UniProtKB-UniRule"/>
</dbReference>
<evidence type="ECO:0000256" key="5">
    <source>
        <dbReference type="HAMAP-Rule" id="MF_00014"/>
    </source>
</evidence>
<feature type="domain" description="RimM N-terminal" evidence="6">
    <location>
        <begin position="10"/>
        <end position="94"/>
    </location>
</feature>
<comment type="domain">
    <text evidence="5">The PRC barrel domain binds ribosomal protein uS19.</text>
</comment>
<keyword evidence="1 5" id="KW-0963">Cytoplasm</keyword>
<dbReference type="RefSeq" id="WP_035916707.1">
    <property type="nucleotide sequence ID" value="NZ_AVPJ01000009.1"/>
</dbReference>
<keyword evidence="3 5" id="KW-0698">rRNA processing</keyword>
<evidence type="ECO:0000256" key="1">
    <source>
        <dbReference type="ARBA" id="ARBA00022490"/>
    </source>
</evidence>
<dbReference type="STRING" id="1385520.N802_19115"/>